<dbReference type="EMBL" id="CP087164">
    <property type="protein sequence ID" value="UGS38592.1"/>
    <property type="molecule type" value="Genomic_DNA"/>
</dbReference>
<keyword evidence="2" id="KW-1185">Reference proteome</keyword>
<dbReference type="Pfam" id="PF06224">
    <property type="entry name" value="AlkZ-like"/>
    <property type="match status" value="1"/>
</dbReference>
<dbReference type="PANTHER" id="PTHR38479:SF2">
    <property type="entry name" value="WINGED HELIX DNA-BINDING DOMAIN-CONTAINING PROTEIN"/>
    <property type="match status" value="1"/>
</dbReference>
<evidence type="ECO:0008006" key="3">
    <source>
        <dbReference type="Google" id="ProtNLM"/>
    </source>
</evidence>
<organism evidence="1 2">
    <name type="scientific">Capillimicrobium parvum</name>
    <dbReference type="NCBI Taxonomy" id="2884022"/>
    <lineage>
        <taxon>Bacteria</taxon>
        <taxon>Bacillati</taxon>
        <taxon>Actinomycetota</taxon>
        <taxon>Thermoleophilia</taxon>
        <taxon>Solirubrobacterales</taxon>
        <taxon>Capillimicrobiaceae</taxon>
        <taxon>Capillimicrobium</taxon>
    </lineage>
</organism>
<dbReference type="Proteomes" id="UP001162834">
    <property type="component" value="Chromosome"/>
</dbReference>
<dbReference type="InterPro" id="IPR009351">
    <property type="entry name" value="AlkZ-like"/>
</dbReference>
<dbReference type="PANTHER" id="PTHR38479">
    <property type="entry name" value="LMO0824 PROTEIN"/>
    <property type="match status" value="1"/>
</dbReference>
<dbReference type="AlphaFoldDB" id="A0A9E7C5K5"/>
<proteinExistence type="predicted"/>
<protein>
    <recommendedName>
        <fullName evidence="3">Winged helix DNA-binding domain-containing protein</fullName>
    </recommendedName>
</protein>
<name>A0A9E7C5K5_9ACTN</name>
<evidence type="ECO:0000313" key="2">
    <source>
        <dbReference type="Proteomes" id="UP001162834"/>
    </source>
</evidence>
<sequence>MIALRRPRAAAQLLHRPHALAPEGLVRRLLAVQAQDLAGAYLALRARTPGLTAAAVGAALTEDRSLVVTWLCRGTLHLVAPGDLPWLLALTAPGRLTASRRRLGQEGVTPDEAERGVAIVERALAADGPLTRAQLAERLDAQGVRTAGQALIHLLGLAGLHGLVVRGPVVAGGGQAFVLARDWIGEPPGGAPDRDAALAELARRYLAAHGPAGPADLATWSGLPLRDARAGLSAIAGELVELEDGLVDLARREPVPERVPPRLLPAFDPYLLGWRDRSFAVPAQHARRVHPGGGMLRAAATRDGVAVGTWSARRRDGRLQVEFDPFAPLDASTAAALDDEIADVARFEGLSR</sequence>
<accession>A0A9E7C5K5</accession>
<dbReference type="KEGG" id="sbae:DSM104329_05022"/>
<reference evidence="1" key="1">
    <citation type="journal article" date="2022" name="Int. J. Syst. Evol. Microbiol.">
        <title>Pseudomonas aegrilactucae sp. nov. and Pseudomonas morbosilactucae sp. nov., pathogens causing bacterial rot of lettuce in Japan.</title>
        <authorList>
            <person name="Sawada H."/>
            <person name="Fujikawa T."/>
            <person name="Satou M."/>
        </authorList>
    </citation>
    <scope>NUCLEOTIDE SEQUENCE</scope>
    <source>
        <strain evidence="1">0166_1</strain>
    </source>
</reference>
<gene>
    <name evidence="1" type="ORF">DSM104329_05022</name>
</gene>
<evidence type="ECO:0000313" key="1">
    <source>
        <dbReference type="EMBL" id="UGS38592.1"/>
    </source>
</evidence>
<dbReference type="RefSeq" id="WP_259312612.1">
    <property type="nucleotide sequence ID" value="NZ_CP087164.1"/>
</dbReference>